<evidence type="ECO:0000256" key="1">
    <source>
        <dbReference type="SAM" id="SignalP"/>
    </source>
</evidence>
<feature type="chain" id="PRO_5020459012" evidence="1">
    <location>
        <begin position="38"/>
        <end position="416"/>
    </location>
</feature>
<keyword evidence="4" id="KW-1185">Reference proteome</keyword>
<gene>
    <name evidence="3" type="ORF">EV385_4707</name>
</gene>
<dbReference type="EMBL" id="SHKY01000001">
    <property type="protein sequence ID" value="RZU52823.1"/>
    <property type="molecule type" value="Genomic_DNA"/>
</dbReference>
<dbReference type="SMART" id="SM00564">
    <property type="entry name" value="PQQ"/>
    <property type="match status" value="6"/>
</dbReference>
<dbReference type="Proteomes" id="UP000292564">
    <property type="component" value="Unassembled WGS sequence"/>
</dbReference>
<sequence>MYLPWRFVKRSGARPRWSAAVVAVAVAALITSPPAMGAGQRPGAGHQLANATAWAQDGFNAANTSYNANESIINAATIRKVTRRWRITVPAFPSDCPTAQAPVVAGGRVFLVDDGGVAAFRVGDGRLLWRWNRPVAEPPGRVHLAVVGGALVVGVAHCGSVSDPTGSLSAFDVGTGTVRWSRSLPVGSLVTDQGLVVVSDTSASEHPEGIVRAYRVTDGVQVWSREGVANRSNVSAKGRLLLSRYAGGTVCVATSTGAVLWERAQPYEGVLAASPAGDRFFVVDFDRVLRAVNAGTGATLWSRPGVDIHFGNDTVATDGRRLFVAVGLTLTAYRADTGAVSWTRTLNGGVGQPIRAGGLVYTVVSADTGSSLAILQAASGAPAVKGTAYRGAVDHPVIVNGRLYLRQSGALSLYRP</sequence>
<dbReference type="PANTHER" id="PTHR34512:SF30">
    <property type="entry name" value="OUTER MEMBRANE PROTEIN ASSEMBLY FACTOR BAMB"/>
    <property type="match status" value="1"/>
</dbReference>
<dbReference type="AlphaFoldDB" id="A0A4Q7ZQK2"/>
<organism evidence="3 4">
    <name type="scientific">Krasilnikovia cinnamomea</name>
    <dbReference type="NCBI Taxonomy" id="349313"/>
    <lineage>
        <taxon>Bacteria</taxon>
        <taxon>Bacillati</taxon>
        <taxon>Actinomycetota</taxon>
        <taxon>Actinomycetes</taxon>
        <taxon>Micromonosporales</taxon>
        <taxon>Micromonosporaceae</taxon>
        <taxon>Krasilnikovia</taxon>
    </lineage>
</organism>
<dbReference type="InterPro" id="IPR011047">
    <property type="entry name" value="Quinoprotein_ADH-like_sf"/>
</dbReference>
<dbReference type="Gene3D" id="2.130.10.10">
    <property type="entry name" value="YVTN repeat-like/Quinoprotein amine dehydrogenase"/>
    <property type="match status" value="2"/>
</dbReference>
<comment type="caution">
    <text evidence="3">The sequence shown here is derived from an EMBL/GenBank/DDBJ whole genome shotgun (WGS) entry which is preliminary data.</text>
</comment>
<dbReference type="InterPro" id="IPR002372">
    <property type="entry name" value="PQQ_rpt_dom"/>
</dbReference>
<feature type="signal peptide" evidence="1">
    <location>
        <begin position="1"/>
        <end position="37"/>
    </location>
</feature>
<feature type="domain" description="Pyrrolo-quinoline quinone repeat" evidence="2">
    <location>
        <begin position="208"/>
        <end position="303"/>
    </location>
</feature>
<proteinExistence type="predicted"/>
<evidence type="ECO:0000313" key="3">
    <source>
        <dbReference type="EMBL" id="RZU52823.1"/>
    </source>
</evidence>
<dbReference type="SUPFAM" id="SSF50998">
    <property type="entry name" value="Quinoprotein alcohol dehydrogenase-like"/>
    <property type="match status" value="2"/>
</dbReference>
<protein>
    <submittedName>
        <fullName evidence="3">Outer membrane protein assembly factor BamB</fullName>
    </submittedName>
</protein>
<evidence type="ECO:0000313" key="4">
    <source>
        <dbReference type="Proteomes" id="UP000292564"/>
    </source>
</evidence>
<dbReference type="PANTHER" id="PTHR34512">
    <property type="entry name" value="CELL SURFACE PROTEIN"/>
    <property type="match status" value="1"/>
</dbReference>
<dbReference type="InterPro" id="IPR018391">
    <property type="entry name" value="PQQ_b-propeller_rpt"/>
</dbReference>
<accession>A0A4Q7ZQK2</accession>
<keyword evidence="1" id="KW-0732">Signal</keyword>
<evidence type="ECO:0000259" key="2">
    <source>
        <dbReference type="Pfam" id="PF13360"/>
    </source>
</evidence>
<dbReference type="InterPro" id="IPR015943">
    <property type="entry name" value="WD40/YVTN_repeat-like_dom_sf"/>
</dbReference>
<dbReference type="Pfam" id="PF13360">
    <property type="entry name" value="PQQ_2"/>
    <property type="match status" value="2"/>
</dbReference>
<feature type="domain" description="Pyrrolo-quinoline quinone repeat" evidence="2">
    <location>
        <begin position="84"/>
        <end position="185"/>
    </location>
</feature>
<reference evidence="3 4" key="1">
    <citation type="submission" date="2019-02" db="EMBL/GenBank/DDBJ databases">
        <title>Sequencing the genomes of 1000 actinobacteria strains.</title>
        <authorList>
            <person name="Klenk H.-P."/>
        </authorList>
    </citation>
    <scope>NUCLEOTIDE SEQUENCE [LARGE SCALE GENOMIC DNA]</scope>
    <source>
        <strain evidence="3 4">DSM 45162</strain>
    </source>
</reference>
<name>A0A4Q7ZQK2_9ACTN</name>